<dbReference type="InterPro" id="IPR045076">
    <property type="entry name" value="MutS"/>
</dbReference>
<proteinExistence type="predicted"/>
<evidence type="ECO:0000259" key="4">
    <source>
        <dbReference type="SMART" id="SM00534"/>
    </source>
</evidence>
<dbReference type="AlphaFoldDB" id="A0A2A5ATP5"/>
<dbReference type="EMBL" id="NVVJ01000055">
    <property type="protein sequence ID" value="PCJ22622.1"/>
    <property type="molecule type" value="Genomic_DNA"/>
</dbReference>
<dbReference type="Pfam" id="PF00488">
    <property type="entry name" value="MutS_V"/>
    <property type="match status" value="1"/>
</dbReference>
<dbReference type="InterPro" id="IPR027417">
    <property type="entry name" value="P-loop_NTPase"/>
</dbReference>
<keyword evidence="1" id="KW-0547">Nucleotide-binding</keyword>
<reference evidence="6" key="1">
    <citation type="submission" date="2017-08" db="EMBL/GenBank/DDBJ databases">
        <title>A dynamic microbial community with high functional redundancy inhabits the cold, oxic subseafloor aquifer.</title>
        <authorList>
            <person name="Tully B.J."/>
            <person name="Wheat C.G."/>
            <person name="Glazer B.T."/>
            <person name="Huber J.A."/>
        </authorList>
    </citation>
    <scope>NUCLEOTIDE SEQUENCE [LARGE SCALE GENOMIC DNA]</scope>
</reference>
<sequence length="479" mass="54289">MRIGYFPSIKSILRDSSLSKGQKVSRYKIRAVKQDRVVSKTLKLDAHTLKDLEVFEAEGSGRNIFDLYNSTKTQGGSQVLRHRMENPFADLNSIRQTQKSIRYITKRRKIFTQLAFWTTGRVERYQRDPLMFVLQKNRISFAISASILKLFDGHHYLRILRGAQFTCLFINSLREYLIEVESDLPQGELGLLVEDIRQILLRPKFLEVPSSELRGRKYLKVLRLDQSFRVYEREQVQELMRLTYEMDALVSMADATSKYNYVIPEILDGPTKISGSGLVHPQVENPIANEVGLDQEGRLLFLTGPNMAGKTTYLRAISTALYMGHLGMGVPATSFAFTPVDRLFSSISISDNVHTGTSYFLAEVLRIKSIASAVSEGLRVIAIMDEPFKGTNVKDALEASLAIIEGLESKNNCLFLFSSHLIELDDEFAPSTRIVKCYFEAQENKGKLEFDYLLRSGVSHQRLGMRVLSEQGVLDLLAS</sequence>
<evidence type="ECO:0000313" key="5">
    <source>
        <dbReference type="EMBL" id="PCJ22622.1"/>
    </source>
</evidence>
<evidence type="ECO:0000256" key="1">
    <source>
        <dbReference type="ARBA" id="ARBA00022741"/>
    </source>
</evidence>
<dbReference type="PANTHER" id="PTHR11361">
    <property type="entry name" value="DNA MISMATCH REPAIR PROTEIN MUTS FAMILY MEMBER"/>
    <property type="match status" value="1"/>
</dbReference>
<dbReference type="InterPro" id="IPR000432">
    <property type="entry name" value="DNA_mismatch_repair_MutS_C"/>
</dbReference>
<accession>A0A2A5ATP5</accession>
<dbReference type="SUPFAM" id="SSF52540">
    <property type="entry name" value="P-loop containing nucleoside triphosphate hydrolases"/>
    <property type="match status" value="1"/>
</dbReference>
<keyword evidence="3" id="KW-0238">DNA-binding</keyword>
<feature type="domain" description="DNA mismatch repair proteins mutS family" evidence="4">
    <location>
        <begin position="297"/>
        <end position="478"/>
    </location>
</feature>
<evidence type="ECO:0000256" key="2">
    <source>
        <dbReference type="ARBA" id="ARBA00022840"/>
    </source>
</evidence>
<name>A0A2A5ATP5_9GAMM</name>
<evidence type="ECO:0000313" key="6">
    <source>
        <dbReference type="Proteomes" id="UP000218327"/>
    </source>
</evidence>
<dbReference type="SMART" id="SM00534">
    <property type="entry name" value="MUTSac"/>
    <property type="match status" value="1"/>
</dbReference>
<keyword evidence="2" id="KW-0067">ATP-binding</keyword>
<dbReference type="SUPFAM" id="SSF48334">
    <property type="entry name" value="DNA repair protein MutS, domain III"/>
    <property type="match status" value="1"/>
</dbReference>
<organism evidence="5 6">
    <name type="scientific">SAR86 cluster bacterium</name>
    <dbReference type="NCBI Taxonomy" id="2030880"/>
    <lineage>
        <taxon>Bacteria</taxon>
        <taxon>Pseudomonadati</taxon>
        <taxon>Pseudomonadota</taxon>
        <taxon>Gammaproteobacteria</taxon>
        <taxon>SAR86 cluster</taxon>
    </lineage>
</organism>
<dbReference type="Gene3D" id="3.40.50.300">
    <property type="entry name" value="P-loop containing nucleotide triphosphate hydrolases"/>
    <property type="match status" value="1"/>
</dbReference>
<comment type="caution">
    <text evidence="5">The sequence shown here is derived from an EMBL/GenBank/DDBJ whole genome shotgun (WGS) entry which is preliminary data.</text>
</comment>
<dbReference type="GO" id="GO:0140664">
    <property type="term" value="F:ATP-dependent DNA damage sensor activity"/>
    <property type="evidence" value="ECO:0007669"/>
    <property type="project" value="InterPro"/>
</dbReference>
<dbReference type="GO" id="GO:0030983">
    <property type="term" value="F:mismatched DNA binding"/>
    <property type="evidence" value="ECO:0007669"/>
    <property type="project" value="InterPro"/>
</dbReference>
<evidence type="ECO:0000256" key="3">
    <source>
        <dbReference type="ARBA" id="ARBA00023125"/>
    </source>
</evidence>
<dbReference type="GO" id="GO:0006298">
    <property type="term" value="P:mismatch repair"/>
    <property type="evidence" value="ECO:0007669"/>
    <property type="project" value="InterPro"/>
</dbReference>
<dbReference type="Gene3D" id="1.10.1420.10">
    <property type="match status" value="1"/>
</dbReference>
<dbReference type="GO" id="GO:0005524">
    <property type="term" value="F:ATP binding"/>
    <property type="evidence" value="ECO:0007669"/>
    <property type="project" value="UniProtKB-KW"/>
</dbReference>
<gene>
    <name evidence="5" type="ORF">COA96_13855</name>
</gene>
<dbReference type="Proteomes" id="UP000218327">
    <property type="component" value="Unassembled WGS sequence"/>
</dbReference>
<protein>
    <recommendedName>
        <fullName evidence="4">DNA mismatch repair proteins mutS family domain-containing protein</fullName>
    </recommendedName>
</protein>
<dbReference type="PANTHER" id="PTHR11361:SF99">
    <property type="entry name" value="DNA MISMATCH REPAIR PROTEIN"/>
    <property type="match status" value="1"/>
</dbReference>
<dbReference type="InterPro" id="IPR036187">
    <property type="entry name" value="DNA_mismatch_repair_MutS_sf"/>
</dbReference>